<dbReference type="EMBL" id="AFNU02000015">
    <property type="protein sequence ID" value="ERJ11156.1"/>
    <property type="molecule type" value="Genomic_DNA"/>
</dbReference>
<reference evidence="1 2" key="2">
    <citation type="journal article" date="2013" name="PLoS ONE">
        <title>INDIGO - INtegrated Data Warehouse of MIcrobial GenOmes with Examples from the Red Sea Extremophiles.</title>
        <authorList>
            <person name="Alam I."/>
            <person name="Antunes A."/>
            <person name="Kamau A.A."/>
            <person name="Ba Alawi W."/>
            <person name="Kalkatawi M."/>
            <person name="Stingl U."/>
            <person name="Bajic V.B."/>
        </authorList>
    </citation>
    <scope>NUCLEOTIDE SEQUENCE [LARGE SCALE GENOMIC DNA]</scope>
    <source>
        <strain evidence="1 2">SSD-17B</strain>
    </source>
</reference>
<dbReference type="AlphaFoldDB" id="U2E8D8"/>
<protein>
    <submittedName>
        <fullName evidence="1">Membrane lipoprotein</fullName>
    </submittedName>
</protein>
<name>U2E8D8_9MOLU</name>
<keyword evidence="2" id="KW-1185">Reference proteome</keyword>
<dbReference type="Proteomes" id="UP000005707">
    <property type="component" value="Unassembled WGS sequence"/>
</dbReference>
<keyword evidence="1" id="KW-0449">Lipoprotein</keyword>
<dbReference type="InParanoid" id="U2E8D8"/>
<dbReference type="RefSeq" id="WP_008824473.1">
    <property type="nucleotide sequence ID" value="NZ_AFNU02000015.1"/>
</dbReference>
<sequence>MLKGLFSMIILVFLSFLVGCEYIPLPTDETSEESTEVGRAIQEDSEITFSDYLERFNSEDIFNLLPKSFYNEKLVKETRGNGMNMKLRHLLPQPTQYYAIENSKFLRNYSQNLPIQVDILQDELVGVECCNLGETRIYYYEADPISKLYQKMGKIIAIIHLIDGLNEQLLLSEHITLDEKAITISNLNEQTWLIPFLEDVMITVNTKGEELTIFYEGTARQEMIDDWESCFGCEILTDLQYIDDYQFKVRVTMSKYSDHQFKTTITTNIQEHNEHNNLLNDREEAVVKKLTDQNLASYIKVIDDESLLMNTNYSREYMLKINQEYGPWQFNDEFTTISTASDTFEIKKTGTEMTLEYKIDYNYNSDLDEGNWGYINDRKEQQIHAVGNDQSGYVVTKFVGEHQPVSGNEIVQSTITYDMVTLYNKHNELSYTGFTKESQVAKEGVLNEYIDSGYLLDMRLLTGWTKAHINSYSELTLYNHDKIIFEGLNKINHSSTYEKKGIQYIYDENLDAHTGLYYEFKEDTLDDITIPEGFVLEQVNKINYVNDQLGQLKEIDLSDDRYLVPELADDSE</sequence>
<dbReference type="STRING" id="1033810.HLPCO_002821"/>
<organism evidence="1 2">
    <name type="scientific">Haloplasma contractile SSD-17B</name>
    <dbReference type="NCBI Taxonomy" id="1033810"/>
    <lineage>
        <taxon>Bacteria</taxon>
        <taxon>Bacillati</taxon>
        <taxon>Mycoplasmatota</taxon>
        <taxon>Mollicutes</taxon>
        <taxon>Haloplasmatales</taxon>
        <taxon>Haloplasmataceae</taxon>
        <taxon>Haloplasma</taxon>
    </lineage>
</organism>
<comment type="caution">
    <text evidence="1">The sequence shown here is derived from an EMBL/GenBank/DDBJ whole genome shotgun (WGS) entry which is preliminary data.</text>
</comment>
<evidence type="ECO:0000313" key="1">
    <source>
        <dbReference type="EMBL" id="ERJ11156.1"/>
    </source>
</evidence>
<evidence type="ECO:0000313" key="2">
    <source>
        <dbReference type="Proteomes" id="UP000005707"/>
    </source>
</evidence>
<gene>
    <name evidence="1" type="ORF">HLPCO_002821</name>
</gene>
<accession>U2E8D8</accession>
<reference evidence="1 2" key="1">
    <citation type="journal article" date="2011" name="J. Bacteriol.">
        <title>Genome sequence of Haloplasma contractile, an unusual contractile bacterium from a deep-sea anoxic brine lake.</title>
        <authorList>
            <person name="Antunes A."/>
            <person name="Alam I."/>
            <person name="El Dorry H."/>
            <person name="Siam R."/>
            <person name="Robertson A."/>
            <person name="Bajic V.B."/>
            <person name="Stingl U."/>
        </authorList>
    </citation>
    <scope>NUCLEOTIDE SEQUENCE [LARGE SCALE GENOMIC DNA]</scope>
    <source>
        <strain evidence="1 2">SSD-17B</strain>
    </source>
</reference>
<proteinExistence type="predicted"/>
<dbReference type="PROSITE" id="PS51257">
    <property type="entry name" value="PROKAR_LIPOPROTEIN"/>
    <property type="match status" value="1"/>
</dbReference>